<evidence type="ECO:0000313" key="10">
    <source>
        <dbReference type="Proteomes" id="UP001431209"/>
    </source>
</evidence>
<dbReference type="GO" id="GO:0008233">
    <property type="term" value="F:peptidase activity"/>
    <property type="evidence" value="ECO:0007669"/>
    <property type="project" value="InterPro"/>
</dbReference>
<dbReference type="Proteomes" id="UP001431209">
    <property type="component" value="Unassembled WGS sequence"/>
</dbReference>
<keyword evidence="3" id="KW-0963">Cytoplasm</keyword>
<evidence type="ECO:0000256" key="6">
    <source>
        <dbReference type="ARBA" id="ARBA00023186"/>
    </source>
</evidence>
<reference evidence="9 10" key="1">
    <citation type="submission" date="2024-03" db="EMBL/GenBank/DDBJ databases">
        <title>The Acrasis kona genome and developmental transcriptomes reveal deep origins of eukaryotic multicellular pathways.</title>
        <authorList>
            <person name="Sheikh S."/>
            <person name="Fu C.-J."/>
            <person name="Brown M.W."/>
            <person name="Baldauf S.L."/>
        </authorList>
    </citation>
    <scope>NUCLEOTIDE SEQUENCE [LARGE SCALE GENOMIC DNA]</scope>
    <source>
        <strain evidence="9 10">ATCC MYA-3509</strain>
    </source>
</reference>
<dbReference type="GO" id="GO:0016887">
    <property type="term" value="F:ATP hydrolysis activity"/>
    <property type="evidence" value="ECO:0007669"/>
    <property type="project" value="InterPro"/>
</dbReference>
<gene>
    <name evidence="9" type="ORF">AKO1_006070</name>
</gene>
<dbReference type="NCBIfam" id="NF003544">
    <property type="entry name" value="PRK05201.1"/>
    <property type="match status" value="1"/>
</dbReference>
<sequence>MQSFRRCAARSANLNKVSKISRINIHGSRCSFHTLSRSNEEVQAPPRDEKGSDYSQSDFISALTPKQVVDELNRFIVGQTEAKKAVANALRNRWRRHNLSQELKEEVVPKNILMIGPTGVGKTEIARRLAKLCQAPFIKVEATKFTEVGFHGRDVDQIIRDLMDIGIQHTRNKLKEKHKKDARDRVENIVVDFFAGKESDYSMSRGRAEILSVLREGGFDEKNITVDLPDKQPQKNLYSDIVEAVPLLQSIQATRKTPLTVQKTMKVKDCWEPLIDAEIDKLIDQNQINNEAIRAVEEDGIVFIDEIDKICTGAKDHGHDASAEGVQRDLLPMIEGTVISTKYGNVKTDHILFIASGAFHSVKPSDMLAELQGRLPVRVELKGLSEQDLYRILIEPEHNIIKQNVALLKTEDVDLEFPEDAIKEIAAVGAEVNSSIENIGARRLLTIMEKVLEEVSFNAPEYKGQKIQITKEMIREKVGPLMKTADLSRFIL</sequence>
<dbReference type="FunFam" id="3.40.50.300:FF:000213">
    <property type="entry name" value="ATP-dependent protease ATPase subunit HslU"/>
    <property type="match status" value="1"/>
</dbReference>
<comment type="similarity">
    <text evidence="2">Belongs to the ClpX chaperone family. HslU subfamily.</text>
</comment>
<dbReference type="Pfam" id="PF07724">
    <property type="entry name" value="AAA_2"/>
    <property type="match status" value="1"/>
</dbReference>
<dbReference type="SMART" id="SM01086">
    <property type="entry name" value="ClpB_D2-small"/>
    <property type="match status" value="1"/>
</dbReference>
<evidence type="ECO:0000256" key="2">
    <source>
        <dbReference type="ARBA" id="ARBA00009771"/>
    </source>
</evidence>
<dbReference type="Gene3D" id="3.40.50.300">
    <property type="entry name" value="P-loop containing nucleotide triphosphate hydrolases"/>
    <property type="match status" value="2"/>
</dbReference>
<dbReference type="Gene3D" id="1.10.8.10">
    <property type="entry name" value="DNA helicase RuvA subunit, C-terminal domain"/>
    <property type="match status" value="1"/>
</dbReference>
<dbReference type="InterPro" id="IPR003959">
    <property type="entry name" value="ATPase_AAA_core"/>
</dbReference>
<keyword evidence="10" id="KW-1185">Reference proteome</keyword>
<accession>A0AAW2YHY4</accession>
<keyword evidence="5" id="KW-0067">ATP-binding</keyword>
<evidence type="ECO:0000259" key="8">
    <source>
        <dbReference type="SMART" id="SM01086"/>
    </source>
</evidence>
<dbReference type="SUPFAM" id="SSF52540">
    <property type="entry name" value="P-loop containing nucleoside triphosphate hydrolases"/>
    <property type="match status" value="1"/>
</dbReference>
<organism evidence="9 10">
    <name type="scientific">Acrasis kona</name>
    <dbReference type="NCBI Taxonomy" id="1008807"/>
    <lineage>
        <taxon>Eukaryota</taxon>
        <taxon>Discoba</taxon>
        <taxon>Heterolobosea</taxon>
        <taxon>Tetramitia</taxon>
        <taxon>Eutetramitia</taxon>
        <taxon>Acrasidae</taxon>
        <taxon>Acrasis</taxon>
    </lineage>
</organism>
<dbReference type="GO" id="GO:0051603">
    <property type="term" value="P:proteolysis involved in protein catabolic process"/>
    <property type="evidence" value="ECO:0007669"/>
    <property type="project" value="TreeGrafter"/>
</dbReference>
<dbReference type="EMBL" id="JAOPGA020000059">
    <property type="protein sequence ID" value="KAL0476588.1"/>
    <property type="molecule type" value="Genomic_DNA"/>
</dbReference>
<comment type="caution">
    <text evidence="9">The sequence shown here is derived from an EMBL/GenBank/DDBJ whole genome shotgun (WGS) entry which is preliminary data.</text>
</comment>
<dbReference type="GO" id="GO:0009376">
    <property type="term" value="C:HslUV protease complex"/>
    <property type="evidence" value="ECO:0007669"/>
    <property type="project" value="InterPro"/>
</dbReference>
<dbReference type="InterPro" id="IPR003593">
    <property type="entry name" value="AAA+_ATPase"/>
</dbReference>
<dbReference type="InterPro" id="IPR004491">
    <property type="entry name" value="HslU"/>
</dbReference>
<evidence type="ECO:0000256" key="3">
    <source>
        <dbReference type="ARBA" id="ARBA00022490"/>
    </source>
</evidence>
<dbReference type="FunFam" id="3.40.50.300:FF:000220">
    <property type="entry name" value="ATP-dependent protease ATPase subunit HslU"/>
    <property type="match status" value="1"/>
</dbReference>
<proteinExistence type="inferred from homology"/>
<feature type="domain" description="AAA+ ATPase" evidence="7">
    <location>
        <begin position="108"/>
        <end position="385"/>
    </location>
</feature>
<feature type="domain" description="Clp ATPase C-terminal" evidence="8">
    <location>
        <begin position="384"/>
        <end position="478"/>
    </location>
</feature>
<dbReference type="InterPro" id="IPR019489">
    <property type="entry name" value="Clp_ATPase_C"/>
</dbReference>
<evidence type="ECO:0000256" key="1">
    <source>
        <dbReference type="ARBA" id="ARBA00004496"/>
    </source>
</evidence>
<keyword evidence="4" id="KW-0547">Nucleotide-binding</keyword>
<evidence type="ECO:0000256" key="5">
    <source>
        <dbReference type="ARBA" id="ARBA00022840"/>
    </source>
</evidence>
<dbReference type="PANTHER" id="PTHR48102:SF3">
    <property type="entry name" value="ATP-DEPENDENT PROTEASE ATPASE SUBUNIT HSLU"/>
    <property type="match status" value="1"/>
</dbReference>
<evidence type="ECO:0000259" key="7">
    <source>
        <dbReference type="SMART" id="SM00382"/>
    </source>
</evidence>
<dbReference type="InterPro" id="IPR050052">
    <property type="entry name" value="ATP-dep_Clp_protease_ClpX"/>
</dbReference>
<name>A0AAW2YHY4_9EUKA</name>
<keyword evidence="6" id="KW-0143">Chaperone</keyword>
<dbReference type="CDD" id="cd19498">
    <property type="entry name" value="RecA-like_HslU"/>
    <property type="match status" value="1"/>
</dbReference>
<evidence type="ECO:0000313" key="9">
    <source>
        <dbReference type="EMBL" id="KAL0476588.1"/>
    </source>
</evidence>
<dbReference type="Gene3D" id="1.10.8.60">
    <property type="match status" value="1"/>
</dbReference>
<dbReference type="AlphaFoldDB" id="A0AAW2YHY4"/>
<dbReference type="Pfam" id="PF00004">
    <property type="entry name" value="AAA"/>
    <property type="match status" value="1"/>
</dbReference>
<dbReference type="PANTHER" id="PTHR48102">
    <property type="entry name" value="ATP-DEPENDENT CLP PROTEASE ATP-BINDING SUBUNIT CLPX-LIKE, MITOCHONDRIAL-RELATED"/>
    <property type="match status" value="1"/>
</dbReference>
<dbReference type="SMART" id="SM00382">
    <property type="entry name" value="AAA"/>
    <property type="match status" value="1"/>
</dbReference>
<dbReference type="NCBIfam" id="TIGR00390">
    <property type="entry name" value="hslU"/>
    <property type="match status" value="1"/>
</dbReference>
<dbReference type="InterPro" id="IPR027417">
    <property type="entry name" value="P-loop_NTPase"/>
</dbReference>
<dbReference type="GO" id="GO:0005524">
    <property type="term" value="F:ATP binding"/>
    <property type="evidence" value="ECO:0007669"/>
    <property type="project" value="UniProtKB-KW"/>
</dbReference>
<comment type="subcellular location">
    <subcellularLocation>
        <location evidence="1">Cytoplasm</location>
    </subcellularLocation>
</comment>
<protein>
    <submittedName>
        <fullName evidence="9">HslU</fullName>
    </submittedName>
</protein>
<evidence type="ECO:0000256" key="4">
    <source>
        <dbReference type="ARBA" id="ARBA00022741"/>
    </source>
</evidence>